<keyword evidence="1" id="KW-0472">Membrane</keyword>
<feature type="transmembrane region" description="Helical" evidence="1">
    <location>
        <begin position="55"/>
        <end position="79"/>
    </location>
</feature>
<keyword evidence="1" id="KW-1133">Transmembrane helix</keyword>
<dbReference type="Pfam" id="PF00535">
    <property type="entry name" value="Glycos_transf_2"/>
    <property type="match status" value="1"/>
</dbReference>
<evidence type="ECO:0000256" key="1">
    <source>
        <dbReference type="SAM" id="Phobius"/>
    </source>
</evidence>
<reference evidence="3" key="1">
    <citation type="journal article" date="2013" name="Environ. Microbiol.">
        <title>Seasonally variable intestinal metagenomes of the red palm weevil (Rhynchophorus ferrugineus).</title>
        <authorList>
            <person name="Jia S."/>
            <person name="Zhang X."/>
            <person name="Zhang G."/>
            <person name="Yin A."/>
            <person name="Zhang S."/>
            <person name="Li F."/>
            <person name="Wang L."/>
            <person name="Zhao D."/>
            <person name="Yun Q."/>
            <person name="Tala"/>
            <person name="Wang J."/>
            <person name="Sun G."/>
            <person name="Baabdullah M."/>
            <person name="Yu X."/>
            <person name="Hu S."/>
            <person name="Al-Mssallem I.S."/>
            <person name="Yu J."/>
        </authorList>
    </citation>
    <scope>NUCLEOTIDE SEQUENCE</scope>
</reference>
<accession>A0A060CAA9</accession>
<sequence>VALKEAKGQFISFLDSDDIWHPTFLSEQLSFMKKKKAPIVFSSYRRIDELTKDEILVPFIVPSVVTYKSILFLTLYSHLLPSMIEIS</sequence>
<evidence type="ECO:0000259" key="2">
    <source>
        <dbReference type="Pfam" id="PF00535"/>
    </source>
</evidence>
<feature type="non-terminal residue" evidence="3">
    <location>
        <position position="1"/>
    </location>
</feature>
<evidence type="ECO:0000313" key="3">
    <source>
        <dbReference type="EMBL" id="AIA92169.1"/>
    </source>
</evidence>
<dbReference type="EMBL" id="KF124849">
    <property type="protein sequence ID" value="AIA92169.1"/>
    <property type="molecule type" value="Genomic_DNA"/>
</dbReference>
<dbReference type="CDD" id="cd00761">
    <property type="entry name" value="Glyco_tranf_GTA_type"/>
    <property type="match status" value="1"/>
</dbReference>
<name>A0A060CAA9_9BACT</name>
<dbReference type="Gene3D" id="3.90.550.10">
    <property type="entry name" value="Spore Coat Polysaccharide Biosynthesis Protein SpsA, Chain A"/>
    <property type="match status" value="1"/>
</dbReference>
<dbReference type="AlphaFoldDB" id="A0A060CAA9"/>
<dbReference type="InterPro" id="IPR029044">
    <property type="entry name" value="Nucleotide-diphossugar_trans"/>
</dbReference>
<proteinExistence type="predicted"/>
<feature type="domain" description="Glycosyltransferase 2-like" evidence="2">
    <location>
        <begin position="2"/>
        <end position="53"/>
    </location>
</feature>
<dbReference type="SUPFAM" id="SSF53448">
    <property type="entry name" value="Nucleotide-diphospho-sugar transferases"/>
    <property type="match status" value="1"/>
</dbReference>
<dbReference type="InterPro" id="IPR001173">
    <property type="entry name" value="Glyco_trans_2-like"/>
</dbReference>
<protein>
    <submittedName>
        <fullName evidence="3">CAZy families GT2 protein</fullName>
    </submittedName>
</protein>
<organism evidence="3">
    <name type="scientific">uncultured Nautilia sp</name>
    <dbReference type="NCBI Taxonomy" id="235906"/>
    <lineage>
        <taxon>Bacteria</taxon>
        <taxon>Pseudomonadati</taxon>
        <taxon>Campylobacterota</taxon>
        <taxon>Epsilonproteobacteria</taxon>
        <taxon>Nautiliales</taxon>
        <taxon>Nautiliaceae</taxon>
        <taxon>Nautilia</taxon>
        <taxon>environmental samples</taxon>
    </lineage>
</organism>
<keyword evidence="1" id="KW-0812">Transmembrane</keyword>